<evidence type="ECO:0000313" key="2">
    <source>
        <dbReference type="EMBL" id="QHU30414.1"/>
    </source>
</evidence>
<feature type="transmembrane region" description="Helical" evidence="1">
    <location>
        <begin position="53"/>
        <end position="71"/>
    </location>
</feature>
<proteinExistence type="predicted"/>
<feature type="transmembrane region" description="Helical" evidence="1">
    <location>
        <begin position="20"/>
        <end position="41"/>
    </location>
</feature>
<keyword evidence="1" id="KW-0472">Membrane</keyword>
<dbReference type="EMBL" id="MN740506">
    <property type="protein sequence ID" value="QHU30414.1"/>
    <property type="molecule type" value="Genomic_DNA"/>
</dbReference>
<accession>A0A6C0LLI6</accession>
<keyword evidence="1" id="KW-1133">Transmembrane helix</keyword>
<keyword evidence="1" id="KW-0812">Transmembrane</keyword>
<organism evidence="2">
    <name type="scientific">viral metagenome</name>
    <dbReference type="NCBI Taxonomy" id="1070528"/>
    <lineage>
        <taxon>unclassified sequences</taxon>
        <taxon>metagenomes</taxon>
        <taxon>organismal metagenomes</taxon>
    </lineage>
</organism>
<protein>
    <submittedName>
        <fullName evidence="2">Uncharacterized protein</fullName>
    </submittedName>
</protein>
<dbReference type="AlphaFoldDB" id="A0A6C0LLI6"/>
<reference evidence="2" key="1">
    <citation type="journal article" date="2020" name="Nature">
        <title>Giant virus diversity and host interactions through global metagenomics.</title>
        <authorList>
            <person name="Schulz F."/>
            <person name="Roux S."/>
            <person name="Paez-Espino D."/>
            <person name="Jungbluth S."/>
            <person name="Walsh D.A."/>
            <person name="Denef V.J."/>
            <person name="McMahon K.D."/>
            <person name="Konstantinidis K.T."/>
            <person name="Eloe-Fadrosh E.A."/>
            <person name="Kyrpides N.C."/>
            <person name="Woyke T."/>
        </authorList>
    </citation>
    <scope>NUCLEOTIDE SEQUENCE</scope>
    <source>
        <strain evidence="2">GVMAG-M-3300027833-11</strain>
    </source>
</reference>
<feature type="transmembrane region" description="Helical" evidence="1">
    <location>
        <begin position="97"/>
        <end position="125"/>
    </location>
</feature>
<name>A0A6C0LLI6_9ZZZZ</name>
<sequence>MTIVDYLSNTTFSADGTSGFNVAIFLFLILTIRAIIQLGKLKNIIDFLKNPKTIGQLTLIAAWIYLIYNYASKNKDSTDKKTLENIEKLKNASKKAILALLIAFFARIDLVIAPFWLIWVMAYYLEEWV</sequence>
<evidence type="ECO:0000256" key="1">
    <source>
        <dbReference type="SAM" id="Phobius"/>
    </source>
</evidence>